<evidence type="ECO:0000256" key="1">
    <source>
        <dbReference type="SAM" id="SignalP"/>
    </source>
</evidence>
<organism evidence="2 3">
    <name type="scientific">Corallococcus terminator</name>
    <dbReference type="NCBI Taxonomy" id="2316733"/>
    <lineage>
        <taxon>Bacteria</taxon>
        <taxon>Pseudomonadati</taxon>
        <taxon>Myxococcota</taxon>
        <taxon>Myxococcia</taxon>
        <taxon>Myxococcales</taxon>
        <taxon>Cystobacterineae</taxon>
        <taxon>Myxococcaceae</taxon>
        <taxon>Corallococcus</taxon>
    </lineage>
</organism>
<evidence type="ECO:0000313" key="3">
    <source>
        <dbReference type="Proteomes" id="UP000268094"/>
    </source>
</evidence>
<dbReference type="Proteomes" id="UP000268094">
    <property type="component" value="Unassembled WGS sequence"/>
</dbReference>
<feature type="signal peptide" evidence="1">
    <location>
        <begin position="1"/>
        <end position="22"/>
    </location>
</feature>
<dbReference type="InterPro" id="IPR011754">
    <property type="entry name" value="Mxa_paralog_2268"/>
</dbReference>
<accession>A0A3A8IPU7</accession>
<evidence type="ECO:0000313" key="2">
    <source>
        <dbReference type="EMBL" id="RKG84768.1"/>
    </source>
</evidence>
<dbReference type="OrthoDB" id="5493126at2"/>
<protein>
    <submittedName>
        <fullName evidence="2">DUF2381 family protein</fullName>
    </submittedName>
</protein>
<dbReference type="NCBIfam" id="TIGR02268">
    <property type="entry name" value="Myxococcus xanthus paralogous family TIGR02268"/>
    <property type="match status" value="1"/>
</dbReference>
<proteinExistence type="predicted"/>
<feature type="chain" id="PRO_5017300629" evidence="1">
    <location>
        <begin position="23"/>
        <end position="309"/>
    </location>
</feature>
<name>A0A3A8IPU7_9BACT</name>
<dbReference type="EMBL" id="RAVZ01000148">
    <property type="protein sequence ID" value="RKG84768.1"/>
    <property type="molecule type" value="Genomic_DNA"/>
</dbReference>
<sequence length="309" mass="32612">MSLSSSVIPVVLVALVASAAVAQPGTPPGRERKARQFTLRAEEPPVLHPLRVAAREVTTVTFDAPIVPDSVDRAALAPFFSRVGVYADALVLKASVDLPAGQGPVITVRFAGEGAPSQVGFVLTTVDAEVDSQVEVFRHGRTAQELGKELADLRARCAVTEAGFATLRAQCALSGLGGAVLTGAISPKGVALGHLPRPIESLGLRAVSPHVLYRSGDTFALATTLINSDDSRSWAPGVGRVTPQTLDGSALPAREYPLLVREKQLEPGTRAPVVMEWYIPPEVPPGTTFILELLDATGKRGVRWEQVTP</sequence>
<comment type="caution">
    <text evidence="2">The sequence shown here is derived from an EMBL/GenBank/DDBJ whole genome shotgun (WGS) entry which is preliminary data.</text>
</comment>
<gene>
    <name evidence="2" type="ORF">D7V88_21260</name>
</gene>
<dbReference type="AlphaFoldDB" id="A0A3A8IPU7"/>
<dbReference type="RefSeq" id="WP_120542478.1">
    <property type="nucleotide sequence ID" value="NZ_RAVZ01000148.1"/>
</dbReference>
<dbReference type="Pfam" id="PF09544">
    <property type="entry name" value="DUF2381"/>
    <property type="match status" value="1"/>
</dbReference>
<reference evidence="3" key="1">
    <citation type="submission" date="2018-09" db="EMBL/GenBank/DDBJ databases">
        <authorList>
            <person name="Livingstone P.G."/>
            <person name="Whitworth D.E."/>
        </authorList>
    </citation>
    <scope>NUCLEOTIDE SEQUENCE [LARGE SCALE GENOMIC DNA]</scope>
    <source>
        <strain evidence="3">CA054A</strain>
    </source>
</reference>
<keyword evidence="1" id="KW-0732">Signal</keyword>
<keyword evidence="3" id="KW-1185">Reference proteome</keyword>